<feature type="transmembrane region" description="Helical" evidence="5">
    <location>
        <begin position="126"/>
        <end position="145"/>
    </location>
</feature>
<feature type="transmembrane region" description="Helical" evidence="5">
    <location>
        <begin position="101"/>
        <end position="120"/>
    </location>
</feature>
<keyword evidence="2 5" id="KW-0812">Transmembrane</keyword>
<dbReference type="Pfam" id="PF04893">
    <property type="entry name" value="Yip1"/>
    <property type="match status" value="1"/>
</dbReference>
<proteinExistence type="predicted"/>
<evidence type="ECO:0000256" key="3">
    <source>
        <dbReference type="ARBA" id="ARBA00022989"/>
    </source>
</evidence>
<evidence type="ECO:0000256" key="1">
    <source>
        <dbReference type="ARBA" id="ARBA00004141"/>
    </source>
</evidence>
<organism evidence="7 8">
    <name type="scientific">Colwellia maritima</name>
    <dbReference type="NCBI Taxonomy" id="2912588"/>
    <lineage>
        <taxon>Bacteria</taxon>
        <taxon>Pseudomonadati</taxon>
        <taxon>Pseudomonadota</taxon>
        <taxon>Gammaproteobacteria</taxon>
        <taxon>Alteromonadales</taxon>
        <taxon>Colwelliaceae</taxon>
        <taxon>Colwellia</taxon>
    </lineage>
</organism>
<feature type="transmembrane region" description="Helical" evidence="5">
    <location>
        <begin position="166"/>
        <end position="185"/>
    </location>
</feature>
<sequence length="186" mass="20960">MIVPYYLKMLYSSNTVWEEVDQSVVKTLFYMVLPLSLLPPVMILYAGFEYGERFFPAANEVLWISSAAVFLIAELITVMMMAWAIKNIAASRGIQTEYRNTLAVTSFSAVPMWLSSFVLFLPHPLFVIGMVLLGLLASICLNYFGTKNLLKMHEELEVANITHTTISLGVVAWVFLVTLIAIPLLW</sequence>
<protein>
    <submittedName>
        <fullName evidence="7">YIP1 family protein</fullName>
    </submittedName>
</protein>
<feature type="transmembrane region" description="Helical" evidence="5">
    <location>
        <begin position="28"/>
        <end position="48"/>
    </location>
</feature>
<reference evidence="7" key="1">
    <citation type="submission" date="2022-01" db="EMBL/GenBank/DDBJ databases">
        <title>Colwellia maritima, isolated from seawater.</title>
        <authorList>
            <person name="Kristyanto S."/>
            <person name="Jung J."/>
            <person name="Jeon C.O."/>
        </authorList>
    </citation>
    <scope>NUCLEOTIDE SEQUENCE</scope>
    <source>
        <strain evidence="7">MSW7</strain>
    </source>
</reference>
<evidence type="ECO:0000256" key="2">
    <source>
        <dbReference type="ARBA" id="ARBA00022692"/>
    </source>
</evidence>
<dbReference type="Proteomes" id="UP001139646">
    <property type="component" value="Unassembled WGS sequence"/>
</dbReference>
<keyword evidence="8" id="KW-1185">Reference proteome</keyword>
<comment type="caution">
    <text evidence="7">The sequence shown here is derived from an EMBL/GenBank/DDBJ whole genome shotgun (WGS) entry which is preliminary data.</text>
</comment>
<keyword evidence="4 5" id="KW-0472">Membrane</keyword>
<feature type="transmembrane region" description="Helical" evidence="5">
    <location>
        <begin position="68"/>
        <end position="89"/>
    </location>
</feature>
<name>A0ABS9X3P0_9GAMM</name>
<evidence type="ECO:0000256" key="5">
    <source>
        <dbReference type="SAM" id="Phobius"/>
    </source>
</evidence>
<accession>A0ABS9X3P0</accession>
<dbReference type="InterPro" id="IPR006977">
    <property type="entry name" value="Yip1_dom"/>
</dbReference>
<evidence type="ECO:0000313" key="7">
    <source>
        <dbReference type="EMBL" id="MCI2284845.1"/>
    </source>
</evidence>
<keyword evidence="3 5" id="KW-1133">Transmembrane helix</keyword>
<dbReference type="EMBL" id="JAKKSL010000003">
    <property type="protein sequence ID" value="MCI2284845.1"/>
    <property type="molecule type" value="Genomic_DNA"/>
</dbReference>
<evidence type="ECO:0000256" key="4">
    <source>
        <dbReference type="ARBA" id="ARBA00023136"/>
    </source>
</evidence>
<dbReference type="RefSeq" id="WP_242287308.1">
    <property type="nucleotide sequence ID" value="NZ_JAKKSL010000003.1"/>
</dbReference>
<gene>
    <name evidence="7" type="ORF">L3081_17420</name>
</gene>
<evidence type="ECO:0000313" key="8">
    <source>
        <dbReference type="Proteomes" id="UP001139646"/>
    </source>
</evidence>
<comment type="subcellular location">
    <subcellularLocation>
        <location evidence="1">Membrane</location>
        <topology evidence="1">Multi-pass membrane protein</topology>
    </subcellularLocation>
</comment>
<feature type="domain" description="Yip1" evidence="6">
    <location>
        <begin position="16"/>
        <end position="175"/>
    </location>
</feature>
<evidence type="ECO:0000259" key="6">
    <source>
        <dbReference type="Pfam" id="PF04893"/>
    </source>
</evidence>